<proteinExistence type="predicted"/>
<dbReference type="PANTHER" id="PTHR34681:SF2">
    <property type="entry name" value="UVEAL AUTOANTIGEN WITH COILED-COIL_ANKYRIN"/>
    <property type="match status" value="1"/>
</dbReference>
<accession>A0A9Q1GME3</accession>
<dbReference type="OrthoDB" id="1876167at2759"/>
<evidence type="ECO:0000313" key="3">
    <source>
        <dbReference type="EMBL" id="KAJ8421839.1"/>
    </source>
</evidence>
<feature type="region of interest" description="Disordered" evidence="2">
    <location>
        <begin position="133"/>
        <end position="156"/>
    </location>
</feature>
<dbReference type="PANTHER" id="PTHR34681">
    <property type="entry name" value="UVEAL AUTOANTIGEN WITH COILED-COIL/ANKYRIN"/>
    <property type="match status" value="1"/>
</dbReference>
<keyword evidence="4" id="KW-1185">Reference proteome</keyword>
<sequence length="267" mass="29399">MMKWDQAVYPFEGNTVSKGEEEEEFVVNILPATQTHLFLQVGTVNQQAVYVMVGAFLNLVLLRLVKDLKLPIMKSAKAIDVLTYQSHYIESVTVVKGSSSHSYASVRRSPRHMVVGGEDGGLGVVVHMDDEGPPLKLGGGGGKGGGVEEEEQRENQGRRWLEMKVAMELTVIRKSLNVEVQQLRSEFQELRTTLQQQQEDVTASLRSLGLQDLSRDMGAPAACEFDSRDNIVEVDHSENSICATTAQESAVEVDDNEIHISLTENGA</sequence>
<keyword evidence="1" id="KW-0175">Coiled coil</keyword>
<evidence type="ECO:0000256" key="2">
    <source>
        <dbReference type="SAM" id="MobiDB-lite"/>
    </source>
</evidence>
<evidence type="ECO:0000313" key="4">
    <source>
        <dbReference type="Proteomes" id="UP001153076"/>
    </source>
</evidence>
<protein>
    <submittedName>
        <fullName evidence="3">Uncharacterized protein</fullName>
    </submittedName>
</protein>
<comment type="caution">
    <text evidence="3">The sequence shown here is derived from an EMBL/GenBank/DDBJ whole genome shotgun (WGS) entry which is preliminary data.</text>
</comment>
<gene>
    <name evidence="3" type="ORF">Cgig2_003768</name>
</gene>
<dbReference type="AlphaFoldDB" id="A0A9Q1GME3"/>
<dbReference type="Proteomes" id="UP001153076">
    <property type="component" value="Unassembled WGS sequence"/>
</dbReference>
<name>A0A9Q1GME3_9CARY</name>
<feature type="coiled-coil region" evidence="1">
    <location>
        <begin position="173"/>
        <end position="200"/>
    </location>
</feature>
<evidence type="ECO:0000256" key="1">
    <source>
        <dbReference type="SAM" id="Coils"/>
    </source>
</evidence>
<organism evidence="3 4">
    <name type="scientific">Carnegiea gigantea</name>
    <dbReference type="NCBI Taxonomy" id="171969"/>
    <lineage>
        <taxon>Eukaryota</taxon>
        <taxon>Viridiplantae</taxon>
        <taxon>Streptophyta</taxon>
        <taxon>Embryophyta</taxon>
        <taxon>Tracheophyta</taxon>
        <taxon>Spermatophyta</taxon>
        <taxon>Magnoliopsida</taxon>
        <taxon>eudicotyledons</taxon>
        <taxon>Gunneridae</taxon>
        <taxon>Pentapetalae</taxon>
        <taxon>Caryophyllales</taxon>
        <taxon>Cactineae</taxon>
        <taxon>Cactaceae</taxon>
        <taxon>Cactoideae</taxon>
        <taxon>Echinocereeae</taxon>
        <taxon>Carnegiea</taxon>
    </lineage>
</organism>
<dbReference type="EMBL" id="JAKOGI010002503">
    <property type="protein sequence ID" value="KAJ8421839.1"/>
    <property type="molecule type" value="Genomic_DNA"/>
</dbReference>
<reference evidence="3" key="1">
    <citation type="submission" date="2022-04" db="EMBL/GenBank/DDBJ databases">
        <title>Carnegiea gigantea Genome sequencing and assembly v2.</title>
        <authorList>
            <person name="Copetti D."/>
            <person name="Sanderson M.J."/>
            <person name="Burquez A."/>
            <person name="Wojciechowski M.F."/>
        </authorList>
    </citation>
    <scope>NUCLEOTIDE SEQUENCE</scope>
    <source>
        <strain evidence="3">SGP5-SGP5p</strain>
        <tissue evidence="3">Aerial part</tissue>
    </source>
</reference>